<dbReference type="STRING" id="697281.Mahau_2557"/>
<feature type="compositionally biased region" description="Polar residues" evidence="1">
    <location>
        <begin position="204"/>
        <end position="213"/>
    </location>
</feature>
<feature type="compositionally biased region" description="Basic and acidic residues" evidence="1">
    <location>
        <begin position="169"/>
        <end position="188"/>
    </location>
</feature>
<evidence type="ECO:0000313" key="2">
    <source>
        <dbReference type="EMBL" id="AEE97703.1"/>
    </source>
</evidence>
<reference evidence="2 3" key="2">
    <citation type="journal article" date="2011" name="Stand. Genomic Sci.">
        <title>Complete genome sequence of Mahella australiensis type strain (50-1 BON).</title>
        <authorList>
            <person name="Sikorski J."/>
            <person name="Teshima H."/>
            <person name="Nolan M."/>
            <person name="Lucas S."/>
            <person name="Hammon N."/>
            <person name="Deshpande S."/>
            <person name="Cheng J.F."/>
            <person name="Pitluck S."/>
            <person name="Liolios K."/>
            <person name="Pagani I."/>
            <person name="Ivanova N."/>
            <person name="Huntemann M."/>
            <person name="Mavromatis K."/>
            <person name="Ovchinikova G."/>
            <person name="Pati A."/>
            <person name="Tapia R."/>
            <person name="Han C."/>
            <person name="Goodwin L."/>
            <person name="Chen A."/>
            <person name="Palaniappan K."/>
            <person name="Land M."/>
            <person name="Hauser L."/>
            <person name="Ngatchou-Djao O.D."/>
            <person name="Rohde M."/>
            <person name="Pukall R."/>
            <person name="Spring S."/>
            <person name="Abt B."/>
            <person name="Goker M."/>
            <person name="Detter J.C."/>
            <person name="Woyke T."/>
            <person name="Bristow J."/>
            <person name="Markowitz V."/>
            <person name="Hugenholtz P."/>
            <person name="Eisen J.A."/>
            <person name="Kyrpides N.C."/>
            <person name="Klenk H.P."/>
            <person name="Lapidus A."/>
        </authorList>
    </citation>
    <scope>NUCLEOTIDE SEQUENCE [LARGE SCALE GENOMIC DNA]</scope>
    <source>
        <strain evidence="3">DSM 15567 / CIP 107919 / 50-1 BON</strain>
    </source>
</reference>
<proteinExistence type="predicted"/>
<dbReference type="RefSeq" id="WP_013782126.1">
    <property type="nucleotide sequence ID" value="NC_015520.1"/>
</dbReference>
<accession>F3ZY07</accession>
<evidence type="ECO:0000313" key="3">
    <source>
        <dbReference type="Proteomes" id="UP000008457"/>
    </source>
</evidence>
<dbReference type="Proteomes" id="UP000008457">
    <property type="component" value="Chromosome"/>
</dbReference>
<feature type="region of interest" description="Disordered" evidence="1">
    <location>
        <begin position="119"/>
        <end position="251"/>
    </location>
</feature>
<gene>
    <name evidence="2" type="ordered locus">Mahau_2557</name>
</gene>
<feature type="compositionally biased region" description="Polar residues" evidence="1">
    <location>
        <begin position="220"/>
        <end position="236"/>
    </location>
</feature>
<dbReference type="KEGG" id="mas:Mahau_2557"/>
<organism evidence="2 3">
    <name type="scientific">Mahella australiensis (strain DSM 15567 / CIP 107919 / 50-1 BON)</name>
    <dbReference type="NCBI Taxonomy" id="697281"/>
    <lineage>
        <taxon>Bacteria</taxon>
        <taxon>Bacillati</taxon>
        <taxon>Bacillota</taxon>
        <taxon>Clostridia</taxon>
        <taxon>Thermoanaerobacterales</taxon>
        <taxon>Thermoanaerobacterales Family IV. Incertae Sedis</taxon>
        <taxon>Mahella</taxon>
    </lineage>
</organism>
<sequence length="360" mass="40996">MTNNSNTIIRVKHDASNPYVIVNKTIFTDNRLSWKAKGLHAYLMSRPDDWKVMISDLINQSTDGRDSVYSGLNELIKYKYVKRERIYVNGRIGRWEYTVYEVPEVPYEDENLLPENPEIEKSDLLPGFPDQENLIQDNPPLLNKDNTNNDLNNNDINNNRRTRTNNDVVVHEISRSQDHAESKYRITDDAVVGEGATGDEPTQKRNGSPNTLTEPRRQPQIYSTTDMVAQNGSGCQESGEKKIPEGQEKSSVEEIKEVIERATGGKITKQAVTKLLEHCGEGRIRYYAANFGKFCQAENITNTVGFFIKAVEEQYPLPESSVKKNKWVAGMIQRQDTDFNGLEKVIQAKNMQKYGANIRT</sequence>
<name>F3ZY07_MAHA5</name>
<protein>
    <recommendedName>
        <fullName evidence="4">Primosome, DnaD subunit</fullName>
    </recommendedName>
</protein>
<feature type="compositionally biased region" description="Basic and acidic residues" evidence="1">
    <location>
        <begin position="238"/>
        <end position="251"/>
    </location>
</feature>
<dbReference type="OrthoDB" id="9803733at2"/>
<reference evidence="3" key="1">
    <citation type="submission" date="2010-11" db="EMBL/GenBank/DDBJ databases">
        <title>The complete genome of Mahella australiensis DSM 15567.</title>
        <authorList>
            <consortium name="US DOE Joint Genome Institute (JGI-PGF)"/>
            <person name="Lucas S."/>
            <person name="Copeland A."/>
            <person name="Lapidus A."/>
            <person name="Bruce D."/>
            <person name="Goodwin L."/>
            <person name="Pitluck S."/>
            <person name="Kyrpides N."/>
            <person name="Mavromatis K."/>
            <person name="Pagani I."/>
            <person name="Ivanova N."/>
            <person name="Teshima H."/>
            <person name="Brettin T."/>
            <person name="Detter J.C."/>
            <person name="Han C."/>
            <person name="Tapia R."/>
            <person name="Land M."/>
            <person name="Hauser L."/>
            <person name="Markowitz V."/>
            <person name="Cheng J.-F."/>
            <person name="Hugenholtz P."/>
            <person name="Woyke T."/>
            <person name="Wu D."/>
            <person name="Spring S."/>
            <person name="Pukall R."/>
            <person name="Steenblock K."/>
            <person name="Schneider S."/>
            <person name="Klenk H.-P."/>
            <person name="Eisen J.A."/>
        </authorList>
    </citation>
    <scope>NUCLEOTIDE SEQUENCE [LARGE SCALE GENOMIC DNA]</scope>
    <source>
        <strain evidence="3">DSM 15567 / CIP 107919 / 50-1 BON</strain>
    </source>
</reference>
<dbReference type="EMBL" id="CP002360">
    <property type="protein sequence ID" value="AEE97703.1"/>
    <property type="molecule type" value="Genomic_DNA"/>
</dbReference>
<dbReference type="eggNOG" id="COG3935">
    <property type="taxonomic scope" value="Bacteria"/>
</dbReference>
<evidence type="ECO:0008006" key="4">
    <source>
        <dbReference type="Google" id="ProtNLM"/>
    </source>
</evidence>
<feature type="compositionally biased region" description="Low complexity" evidence="1">
    <location>
        <begin position="137"/>
        <end position="159"/>
    </location>
</feature>
<keyword evidence="3" id="KW-1185">Reference proteome</keyword>
<dbReference type="AlphaFoldDB" id="F3ZY07"/>
<evidence type="ECO:0000256" key="1">
    <source>
        <dbReference type="SAM" id="MobiDB-lite"/>
    </source>
</evidence>
<dbReference type="HOGENOM" id="CLU_769022_0_0_9"/>